<evidence type="ECO:0000313" key="2">
    <source>
        <dbReference type="EMBL" id="KDP30750.1"/>
    </source>
</evidence>
<accession>A0A067KET9</accession>
<organism evidence="2 3">
    <name type="scientific">Jatropha curcas</name>
    <name type="common">Barbados nut</name>
    <dbReference type="NCBI Taxonomy" id="180498"/>
    <lineage>
        <taxon>Eukaryota</taxon>
        <taxon>Viridiplantae</taxon>
        <taxon>Streptophyta</taxon>
        <taxon>Embryophyta</taxon>
        <taxon>Tracheophyta</taxon>
        <taxon>Spermatophyta</taxon>
        <taxon>Magnoliopsida</taxon>
        <taxon>eudicotyledons</taxon>
        <taxon>Gunneridae</taxon>
        <taxon>Pentapetalae</taxon>
        <taxon>rosids</taxon>
        <taxon>fabids</taxon>
        <taxon>Malpighiales</taxon>
        <taxon>Euphorbiaceae</taxon>
        <taxon>Crotonoideae</taxon>
        <taxon>Jatropheae</taxon>
        <taxon>Jatropha</taxon>
    </lineage>
</organism>
<gene>
    <name evidence="2" type="ORF">JCGZ_15179</name>
</gene>
<dbReference type="OrthoDB" id="913480at2759"/>
<feature type="compositionally biased region" description="Polar residues" evidence="1">
    <location>
        <begin position="409"/>
        <end position="420"/>
    </location>
</feature>
<protein>
    <recommendedName>
        <fullName evidence="4">SAP domain-containing protein</fullName>
    </recommendedName>
</protein>
<reference evidence="2 3" key="1">
    <citation type="journal article" date="2014" name="PLoS ONE">
        <title>Global Analysis of Gene Expression Profiles in Physic Nut (Jatropha curcas L.) Seedlings Exposed to Salt Stress.</title>
        <authorList>
            <person name="Zhang L."/>
            <person name="Zhang C."/>
            <person name="Wu P."/>
            <person name="Chen Y."/>
            <person name="Li M."/>
            <person name="Jiang H."/>
            <person name="Wu G."/>
        </authorList>
    </citation>
    <scope>NUCLEOTIDE SEQUENCE [LARGE SCALE GENOMIC DNA]</scope>
    <source>
        <strain evidence="3">cv. GZQX0401</strain>
        <tissue evidence="2">Young leaves</tissue>
    </source>
</reference>
<evidence type="ECO:0000256" key="1">
    <source>
        <dbReference type="SAM" id="MobiDB-lite"/>
    </source>
</evidence>
<evidence type="ECO:0008006" key="4">
    <source>
        <dbReference type="Google" id="ProtNLM"/>
    </source>
</evidence>
<dbReference type="EMBL" id="KK914642">
    <property type="protein sequence ID" value="KDP30750.1"/>
    <property type="molecule type" value="Genomic_DNA"/>
</dbReference>
<dbReference type="Proteomes" id="UP000027138">
    <property type="component" value="Unassembled WGS sequence"/>
</dbReference>
<feature type="compositionally biased region" description="Polar residues" evidence="1">
    <location>
        <begin position="95"/>
        <end position="104"/>
    </location>
</feature>
<evidence type="ECO:0000313" key="3">
    <source>
        <dbReference type="Proteomes" id="UP000027138"/>
    </source>
</evidence>
<keyword evidence="3" id="KW-1185">Reference proteome</keyword>
<feature type="region of interest" description="Disordered" evidence="1">
    <location>
        <begin position="409"/>
        <end position="441"/>
    </location>
</feature>
<feature type="region of interest" description="Disordered" evidence="1">
    <location>
        <begin position="82"/>
        <end position="118"/>
    </location>
</feature>
<dbReference type="STRING" id="180498.A0A067KET9"/>
<name>A0A067KET9_JATCU</name>
<proteinExistence type="predicted"/>
<sequence>MDFHSLKRKELQALCKKHGLPANKTNIQMADSLTLTLKVNDKPISGEDRELVKRKKEVRFSPDDEIREYEPSVYRIGGRRTRRTSLANPELKEIGTSNPSNNGSGKKRGRPSEKVGNVGRVTRSQAKVNKEISNSLIESELKRIGRNGLKQKSKEPHSVRRSKRNVGNLVDAEFIEVEVVGKIRRSQRQSVKNDRVIGGENEFIGVMDESSKGLGRNGSRRKSFACINDKVGKDGEKVFTEDRKRLRNTDLKVANEVKATLQTREDIEKASLPAAGLRRSRRKTAVLNSSSVTVEERTGKVVLAGKVKQLNKEVSGREASLTNEVRRRSTRRSSVAITDKMNEVAARLGRRKRKFEHEAIHETETSMVLDKPLVGQPPRLSTRFASESVEKKQKSSLNMPIVIKETTFSKTSQSEDSGSVMTDVKSLGKKGEAKSKSTGKSNIALQSDTGEQIGIVTDSEQTLFAIPIKLASASTEETSTVANNNLVVYEKNIDLKDDRGKSISNDCIDGGADDQSSRTFDSSANLVGNNSAEIKFARVQEKTCDVVLLFDGFLSANPPAFAGESFNSLESEKESAIEEIIKGKNGHDGTNGIINHSTEVDCVSIQGDGVHDLNRTEQDNTTEEIEQKIVHDNGSSLPAVRTDIVTKSTKDVFLESDGDVSSTAVGKIHGQGDGVDTLKKTEHDDTTDKLQYEAVPCTGKASLFTSENSVIQFVDEEGNASDAAELPRTSFANEHQCGKATYLFTPEVEDTNEYQNFSTTSVDLKSLHIGCTTSKDNCERQQDIADENTGMANSNCEVEKNVLEEALVDHSPQFNLEEVQDRKESNTAITKNYNDDVFCQQGFVDCMAGRKEVNFDSNGGQPFSMEASSEPIIQEQPSEKESAVEGKWSINSIKEVVNRSGKVVEGQLNADQREEVVREGNAECSWVTKLSDHDGSEEVVRKVNGSVDEILSQTTCQENEISSGKNVELIAKSSVSIKRIDRREEKEKSCEKRDLKVITSEYFIVEHLEDKRVPESCDGLCENDEVADEETRTVTMSIQAAIDEVAGGMQSNSTAVPGKTVSNFGDELLNIKDSSLVALDELASTNFRSIDKTYSGAVDTESQFEGKAVYVDSLREKYVMESGTGDFIDLNADVKAAHTRVNFGRKDDIFEVKDINSDAEKEFENTFFSYREVTSFKIQSESAMFTKRESNLIQGNGEQQGRFAESDEYTLDDNSGSKDSDQIMHAEQGVVEKSEGENLGAKDFERNVPVEDITNIEKAGKVAEMNFVEVFRSVTDEPIFGDRFNEVCSAKQHFVYLQNHGDKRVDNSLSAAREGICEDAPKVNDKKNDDLDKCIAKRSPDNNISSSGFQSISENGAYSEDKEVCTATCGDIDKQEDVQVREAALSVFSDDASHDSYCGKTEIASGGFITQQNTNGSYEEVKDQVMEDGGTINGENGRNQMACEDLHDPIDSLSPRNSVGDHQDVAKEQLNVHQGISDNGAYAEGRKVCPATPGEFDELEEVGTVGETALSVFSDDTSHETVGSILSSCSKWEGSRPAEILLFADNFCGKPEFVSEFEDQEHKEILLTEKSGTQIACEDLKYPADGSSLGNKVRNHQEAVKDQLNVHQDIETALTDDHDSVILNKLLRDNKNMIHSAEGGEAHCLNELEDELPSVTDSKKAANFESPDAISPFKNEPVVDSKTISAVRASSYKENEALELNLFFGMGEEYDIEEPREQASQVNLTSEEARESPEKIMIIDSPAKQVAEDQHGECEDQIEGHYLPNSDEANFDKAKEPQIQASVSNVFDDMQDFIFSGFQENRSDKTESNANFIVENEGEATELTDVLPKTCQTALDQSSGVCQEELEDQMLKDQEIIAGENDGALIAFENLNDSTDGRSLDNNARNHQEDAKEQLNDCQASGADLMDVHDCLTLRKLFPNFEDLNAIPTKNEAVADCKIISASSGSPLNENEAFEYEEKQSEQAPQINLISKDAGVLPGNAIFIESSATQVIEDKQTEPEYLMEVSNLAENNFEQDKDLQENEPVEVKENAFHDTVLFEQTLDCDPSNLKEDLIANLIGESEEEMKLVKDVPEIGETKVDHQSAVLSSGVGQDFTAGDGKSCQGMFQSAKKASPLRNLTGFIQGTPQKVFDSCAINENALSMKKVQVGSLTAPKTLIKRRPLEDISKK</sequence>